<evidence type="ECO:0000256" key="2">
    <source>
        <dbReference type="ARBA" id="ARBA00023315"/>
    </source>
</evidence>
<feature type="site" description="Crucial for catalytic activity" evidence="3">
    <location>
        <position position="51"/>
    </location>
</feature>
<dbReference type="Pfam" id="PF05301">
    <property type="entry name" value="Acetyltransf_16"/>
    <property type="match status" value="1"/>
</dbReference>
<dbReference type="GO" id="GO:0070507">
    <property type="term" value="P:regulation of microtubule cytoskeleton organization"/>
    <property type="evidence" value="ECO:0007669"/>
    <property type="project" value="UniProtKB-UniRule"/>
</dbReference>
<feature type="compositionally biased region" description="Polar residues" evidence="4">
    <location>
        <begin position="249"/>
        <end position="259"/>
    </location>
</feature>
<comment type="caution">
    <text evidence="6">The sequence shown here is derived from an EMBL/GenBank/DDBJ whole genome shotgun (WGS) entry which is preliminary data.</text>
</comment>
<name>A0A397TLC0_9GLOM</name>
<dbReference type="CDD" id="cd04301">
    <property type="entry name" value="NAT_SF"/>
    <property type="match status" value="1"/>
</dbReference>
<feature type="region of interest" description="Disordered" evidence="4">
    <location>
        <begin position="184"/>
        <end position="209"/>
    </location>
</feature>
<evidence type="ECO:0000256" key="3">
    <source>
        <dbReference type="HAMAP-Rule" id="MF_03130"/>
    </source>
</evidence>
<evidence type="ECO:0000259" key="5">
    <source>
        <dbReference type="PROSITE" id="PS51730"/>
    </source>
</evidence>
<dbReference type="OrthoDB" id="447510at2759"/>
<organism evidence="6 7">
    <name type="scientific">Glomus cerebriforme</name>
    <dbReference type="NCBI Taxonomy" id="658196"/>
    <lineage>
        <taxon>Eukaryota</taxon>
        <taxon>Fungi</taxon>
        <taxon>Fungi incertae sedis</taxon>
        <taxon>Mucoromycota</taxon>
        <taxon>Glomeromycotina</taxon>
        <taxon>Glomeromycetes</taxon>
        <taxon>Glomerales</taxon>
        <taxon>Glomeraceae</taxon>
        <taxon>Glomus</taxon>
    </lineage>
</organism>
<feature type="domain" description="N-acetyltransferase" evidence="5">
    <location>
        <begin position="1"/>
        <end position="179"/>
    </location>
</feature>
<keyword evidence="1 3" id="KW-0808">Transferase</keyword>
<dbReference type="Proteomes" id="UP000265703">
    <property type="component" value="Unassembled WGS sequence"/>
</dbReference>
<keyword evidence="2 3" id="KW-0012">Acyltransferase</keyword>
<feature type="binding site" evidence="3">
    <location>
        <begin position="149"/>
        <end position="158"/>
    </location>
    <ligand>
        <name>acetyl-CoA</name>
        <dbReference type="ChEBI" id="CHEBI:57288"/>
    </ligand>
</feature>
<accession>A0A397TLC0</accession>
<comment type="catalytic activity">
    <reaction evidence="3">
        <text>L-lysyl-[alpha-tubulin] + acetyl-CoA = N(6)-acetyl-L-lysyl-[alpha-tubulin] + CoA + H(+)</text>
        <dbReference type="Rhea" id="RHEA:15277"/>
        <dbReference type="Rhea" id="RHEA-COMP:11278"/>
        <dbReference type="Rhea" id="RHEA-COMP:11279"/>
        <dbReference type="ChEBI" id="CHEBI:15378"/>
        <dbReference type="ChEBI" id="CHEBI:29969"/>
        <dbReference type="ChEBI" id="CHEBI:57287"/>
        <dbReference type="ChEBI" id="CHEBI:57288"/>
        <dbReference type="ChEBI" id="CHEBI:61930"/>
        <dbReference type="EC" id="2.3.1.108"/>
    </reaction>
</comment>
<feature type="compositionally biased region" description="Polar residues" evidence="4">
    <location>
        <begin position="184"/>
        <end position="194"/>
    </location>
</feature>
<gene>
    <name evidence="6" type="ORF">C1645_752489</name>
</gene>
<comment type="similarity">
    <text evidence="3">Belongs to the acetyltransferase ATAT1 family.</text>
</comment>
<feature type="binding site" evidence="3">
    <location>
        <begin position="112"/>
        <end position="125"/>
    </location>
    <ligand>
        <name>acetyl-CoA</name>
        <dbReference type="ChEBI" id="CHEBI:57288"/>
    </ligand>
</feature>
<dbReference type="InterPro" id="IPR038746">
    <property type="entry name" value="Atat"/>
</dbReference>
<dbReference type="EMBL" id="QKYT01000031">
    <property type="protein sequence ID" value="RIA97285.1"/>
    <property type="molecule type" value="Genomic_DNA"/>
</dbReference>
<dbReference type="InterPro" id="IPR007965">
    <property type="entry name" value="GNAT_ATAT"/>
</dbReference>
<evidence type="ECO:0000313" key="7">
    <source>
        <dbReference type="Proteomes" id="UP000265703"/>
    </source>
</evidence>
<dbReference type="GO" id="GO:0005874">
    <property type="term" value="C:microtubule"/>
    <property type="evidence" value="ECO:0007669"/>
    <property type="project" value="InterPro"/>
</dbReference>
<dbReference type="GO" id="GO:0019799">
    <property type="term" value="F:tubulin N-acetyltransferase activity"/>
    <property type="evidence" value="ECO:0007669"/>
    <property type="project" value="UniProtKB-UniRule"/>
</dbReference>
<dbReference type="InterPro" id="IPR016181">
    <property type="entry name" value="Acyl_CoA_acyltransferase"/>
</dbReference>
<dbReference type="EC" id="2.3.1.108" evidence="3"/>
<dbReference type="PROSITE" id="PS51730">
    <property type="entry name" value="GNAT_ATAT"/>
    <property type="match status" value="1"/>
</dbReference>
<dbReference type="AlphaFoldDB" id="A0A397TLC0"/>
<feature type="compositionally biased region" description="Basic and acidic residues" evidence="4">
    <location>
        <begin position="267"/>
        <end position="282"/>
    </location>
</feature>
<dbReference type="PANTHER" id="PTHR12327:SF0">
    <property type="entry name" value="ALPHA-TUBULIN N-ACETYLTRANSFERASE 1"/>
    <property type="match status" value="1"/>
</dbReference>
<reference evidence="6 7" key="1">
    <citation type="submission" date="2018-06" db="EMBL/GenBank/DDBJ databases">
        <title>Comparative genomics reveals the genomic features of Rhizophagus irregularis, R. cerebriforme, R. diaphanum and Gigaspora rosea, and their symbiotic lifestyle signature.</title>
        <authorList>
            <person name="Morin E."/>
            <person name="San Clemente H."/>
            <person name="Chen E.C.H."/>
            <person name="De La Providencia I."/>
            <person name="Hainaut M."/>
            <person name="Kuo A."/>
            <person name="Kohler A."/>
            <person name="Murat C."/>
            <person name="Tang N."/>
            <person name="Roy S."/>
            <person name="Loubradou J."/>
            <person name="Henrissat B."/>
            <person name="Grigoriev I.V."/>
            <person name="Corradi N."/>
            <person name="Roux C."/>
            <person name="Martin F.M."/>
        </authorList>
    </citation>
    <scope>NUCLEOTIDE SEQUENCE [LARGE SCALE GENOMIC DNA]</scope>
    <source>
        <strain evidence="6 7">DAOM 227022</strain>
    </source>
</reference>
<dbReference type="PANTHER" id="PTHR12327">
    <property type="entry name" value="ALPHA-TUBULIN N-ACETYLTRANSFERASE 1"/>
    <property type="match status" value="1"/>
</dbReference>
<feature type="compositionally biased region" description="Low complexity" evidence="4">
    <location>
        <begin position="234"/>
        <end position="247"/>
    </location>
</feature>
<feature type="region of interest" description="Disordered" evidence="4">
    <location>
        <begin position="234"/>
        <end position="294"/>
    </location>
</feature>
<evidence type="ECO:0000313" key="6">
    <source>
        <dbReference type="EMBL" id="RIA97285.1"/>
    </source>
</evidence>
<keyword evidence="6" id="KW-0675">Receptor</keyword>
<dbReference type="SUPFAM" id="SSF55729">
    <property type="entry name" value="Acyl-CoA N-acyltransferases (Nat)"/>
    <property type="match status" value="1"/>
</dbReference>
<dbReference type="Gene3D" id="3.40.630.30">
    <property type="match status" value="1"/>
</dbReference>
<dbReference type="HAMAP" id="MF_03130">
    <property type="entry name" value="mec17"/>
    <property type="match status" value="1"/>
</dbReference>
<keyword evidence="7" id="KW-1185">Reference proteome</keyword>
<sequence>MEFSDNILNALPSVISIITAEDFIYIRGETSKQKSLRMVIDTMGEASAKAQDLKSIITTTAKFKESLHTLYVMKDQENKAIVGILKVGIKKLFIMDRIGRQHEIEPLCVLDFYVHESCQRSGYGKQLFEYMLTNEQVDNPCKLAFDRPSNKFRSFLKKYYNLENFIPQPNNFVVFDEYGLQDKPTNSRILNTPPNRRHSTPNEKTQTGIYHRHTRSLTPHHHYYPSSLINPSTFSTTTSSSSSSPPSGNDFTSVSSINHSAPPKEIYVQRKRELISQKEHGKQSLYGNNPIAWE</sequence>
<comment type="function">
    <text evidence="3">Specifically acetylates 'Lys-40' in alpha-tubulin on the lumenal side of microtubules. Promotes microtubule destabilization and accelerates microtubule dynamics; this activity may be independent of acetylation activity. Acetylates alpha-tubulin with a slow enzymatic rate, due to a catalytic site that is not optimized for acetyl transfer. Enters the microtubule through each end and diffuses quickly throughout the lumen of microtubules. Acetylates only long/old microtubules because of its slow acetylation rate since it does not have time to act on dynamically unstable microtubules before the enzyme is released.</text>
</comment>
<evidence type="ECO:0000256" key="1">
    <source>
        <dbReference type="ARBA" id="ARBA00022679"/>
    </source>
</evidence>
<evidence type="ECO:0000256" key="4">
    <source>
        <dbReference type="SAM" id="MobiDB-lite"/>
    </source>
</evidence>
<protein>
    <recommendedName>
        <fullName evidence="3">Alpha-tubulin N-acetyltransferase</fullName>
        <shortName evidence="3">Alpha-TAT</shortName>
        <shortName evidence="3">TAT</shortName>
        <ecNumber evidence="3">2.3.1.108</ecNumber>
    </recommendedName>
    <alternativeName>
        <fullName evidence="3">Acetyltransferase mec-17 homolog</fullName>
    </alternativeName>
</protein>
<proteinExistence type="inferred from homology"/>